<organism evidence="2 3">
    <name type="scientific">Morganella morganii</name>
    <name type="common">Proteus morganii</name>
    <dbReference type="NCBI Taxonomy" id="582"/>
    <lineage>
        <taxon>Bacteria</taxon>
        <taxon>Pseudomonadati</taxon>
        <taxon>Pseudomonadota</taxon>
        <taxon>Gammaproteobacteria</taxon>
        <taxon>Enterobacterales</taxon>
        <taxon>Morganellaceae</taxon>
        <taxon>Morganella</taxon>
    </lineage>
</organism>
<gene>
    <name evidence="2" type="ORF">UA45_16185</name>
</gene>
<dbReference type="EMBL" id="JZSH01000232">
    <property type="protein sequence ID" value="KJF76874.1"/>
    <property type="molecule type" value="Genomic_DNA"/>
</dbReference>
<evidence type="ECO:0000313" key="3">
    <source>
        <dbReference type="Proteomes" id="UP000032582"/>
    </source>
</evidence>
<dbReference type="PATRIC" id="fig|582.24.peg.5164"/>
<evidence type="ECO:0000313" key="2">
    <source>
        <dbReference type="EMBL" id="KJF76874.1"/>
    </source>
</evidence>
<name>A0A0D8L570_MORMO</name>
<accession>A0A0D8L570</accession>
<keyword evidence="1" id="KW-0812">Transmembrane</keyword>
<reference evidence="2 3" key="1">
    <citation type="submission" date="2015-02" db="EMBL/GenBank/DDBJ databases">
        <title>Whole genome shotgun sequencing of cultured foodborne pathogen.</title>
        <authorList>
            <person name="Timme R."/>
            <person name="Allard M.W."/>
            <person name="Strain E."/>
            <person name="Evans P.S."/>
            <person name="Brown E."/>
        </authorList>
    </citation>
    <scope>NUCLEOTIDE SEQUENCE [LARGE SCALE GENOMIC DNA]</scope>
    <source>
        <strain evidence="2 3">GCSL-TSO-24</strain>
    </source>
</reference>
<sequence length="59" mass="6236">MVHVRRAVSYTGIVITGIAVIAVVALITGIAVIAVVALAIELALRHLQQALVPWYGKES</sequence>
<protein>
    <submittedName>
        <fullName evidence="2">Uncharacterized protein</fullName>
    </submittedName>
</protein>
<keyword evidence="1" id="KW-0472">Membrane</keyword>
<proteinExistence type="predicted"/>
<dbReference type="AlphaFoldDB" id="A0A0D8L570"/>
<evidence type="ECO:0000256" key="1">
    <source>
        <dbReference type="SAM" id="Phobius"/>
    </source>
</evidence>
<comment type="caution">
    <text evidence="2">The sequence shown here is derived from an EMBL/GenBank/DDBJ whole genome shotgun (WGS) entry which is preliminary data.</text>
</comment>
<keyword evidence="1" id="KW-1133">Transmembrane helix</keyword>
<dbReference type="Proteomes" id="UP000032582">
    <property type="component" value="Unassembled WGS sequence"/>
</dbReference>
<feature type="transmembrane region" description="Helical" evidence="1">
    <location>
        <begin position="12"/>
        <end position="40"/>
    </location>
</feature>